<feature type="compositionally biased region" description="Basic and acidic residues" evidence="1">
    <location>
        <begin position="1"/>
        <end position="10"/>
    </location>
</feature>
<feature type="compositionally biased region" description="Basic and acidic residues" evidence="1">
    <location>
        <begin position="22"/>
        <end position="39"/>
    </location>
</feature>
<accession>A0AAV4FQG2</accession>
<keyword evidence="3" id="KW-1185">Reference proteome</keyword>
<evidence type="ECO:0000313" key="3">
    <source>
        <dbReference type="Proteomes" id="UP000762676"/>
    </source>
</evidence>
<organism evidence="2 3">
    <name type="scientific">Elysia marginata</name>
    <dbReference type="NCBI Taxonomy" id="1093978"/>
    <lineage>
        <taxon>Eukaryota</taxon>
        <taxon>Metazoa</taxon>
        <taxon>Spiralia</taxon>
        <taxon>Lophotrochozoa</taxon>
        <taxon>Mollusca</taxon>
        <taxon>Gastropoda</taxon>
        <taxon>Heterobranchia</taxon>
        <taxon>Euthyneura</taxon>
        <taxon>Panpulmonata</taxon>
        <taxon>Sacoglossa</taxon>
        <taxon>Placobranchoidea</taxon>
        <taxon>Plakobranchidae</taxon>
        <taxon>Elysia</taxon>
    </lineage>
</organism>
<comment type="caution">
    <text evidence="2">The sequence shown here is derived from an EMBL/GenBank/DDBJ whole genome shotgun (WGS) entry which is preliminary data.</text>
</comment>
<gene>
    <name evidence="2" type="ORF">ElyMa_003908600</name>
</gene>
<dbReference type="Proteomes" id="UP000762676">
    <property type="component" value="Unassembled WGS sequence"/>
</dbReference>
<feature type="region of interest" description="Disordered" evidence="1">
    <location>
        <begin position="1"/>
        <end position="43"/>
    </location>
</feature>
<dbReference type="AlphaFoldDB" id="A0AAV4FQG2"/>
<sequence length="80" mass="8890">MLSTSRENEKAKKRKNGPNNKKCMESRDRGLREDEDRFQRPVGATNAKMTKARSNLGNSFPSIDVTNTGGWLTPLLIPAG</sequence>
<name>A0AAV4FQG2_9GAST</name>
<reference evidence="2 3" key="1">
    <citation type="journal article" date="2021" name="Elife">
        <title>Chloroplast acquisition without the gene transfer in kleptoplastic sea slugs, Plakobranchus ocellatus.</title>
        <authorList>
            <person name="Maeda T."/>
            <person name="Takahashi S."/>
            <person name="Yoshida T."/>
            <person name="Shimamura S."/>
            <person name="Takaki Y."/>
            <person name="Nagai Y."/>
            <person name="Toyoda A."/>
            <person name="Suzuki Y."/>
            <person name="Arimoto A."/>
            <person name="Ishii H."/>
            <person name="Satoh N."/>
            <person name="Nishiyama T."/>
            <person name="Hasebe M."/>
            <person name="Maruyama T."/>
            <person name="Minagawa J."/>
            <person name="Obokata J."/>
            <person name="Shigenobu S."/>
        </authorList>
    </citation>
    <scope>NUCLEOTIDE SEQUENCE [LARGE SCALE GENOMIC DNA]</scope>
</reference>
<dbReference type="EMBL" id="BMAT01007957">
    <property type="protein sequence ID" value="GFR75045.1"/>
    <property type="molecule type" value="Genomic_DNA"/>
</dbReference>
<evidence type="ECO:0000256" key="1">
    <source>
        <dbReference type="SAM" id="MobiDB-lite"/>
    </source>
</evidence>
<evidence type="ECO:0000313" key="2">
    <source>
        <dbReference type="EMBL" id="GFR75045.1"/>
    </source>
</evidence>
<proteinExistence type="predicted"/>
<protein>
    <submittedName>
        <fullName evidence="2">Uncharacterized protein</fullName>
    </submittedName>
</protein>